<dbReference type="Gene3D" id="3.60.21.10">
    <property type="match status" value="1"/>
</dbReference>
<comment type="caution">
    <text evidence="2">The sequence shown here is derived from an EMBL/GenBank/DDBJ whole genome shotgun (WGS) entry which is preliminary data.</text>
</comment>
<reference evidence="2 4" key="1">
    <citation type="submission" date="2012-11" db="EMBL/GenBank/DDBJ databases">
        <title>Whole genome sequence of Acetobacter cibinongensis 4H-1.</title>
        <authorList>
            <person name="Azuma Y."/>
            <person name="Higashiura N."/>
            <person name="Hirakawa H."/>
            <person name="Matsushita K."/>
        </authorList>
    </citation>
    <scope>NUCLEOTIDE SEQUENCE [LARGE SCALE GENOMIC DNA]</scope>
    <source>
        <strain evidence="2 4">4H-1</strain>
    </source>
</reference>
<name>A0A0D6N6M6_9PROT</name>
<dbReference type="GO" id="GO:0016791">
    <property type="term" value="F:phosphatase activity"/>
    <property type="evidence" value="ECO:0007669"/>
    <property type="project" value="TreeGrafter"/>
</dbReference>
<reference evidence="3 5" key="2">
    <citation type="submission" date="2019-07" db="EMBL/GenBank/DDBJ databases">
        <title>Whole genome shotgun sequence of Acetobacter cibinongensis NBRC 16605.</title>
        <authorList>
            <person name="Hosoyama A."/>
            <person name="Uohara A."/>
            <person name="Ohji S."/>
            <person name="Ichikawa N."/>
        </authorList>
    </citation>
    <scope>NUCLEOTIDE SEQUENCE [LARGE SCALE GENOMIC DNA]</scope>
    <source>
        <strain evidence="3 5">NBRC 16605</strain>
    </source>
</reference>
<dbReference type="Pfam" id="PF00149">
    <property type="entry name" value="Metallophos"/>
    <property type="match status" value="1"/>
</dbReference>
<dbReference type="PANTHER" id="PTHR42850">
    <property type="entry name" value="METALLOPHOSPHOESTERASE"/>
    <property type="match status" value="1"/>
</dbReference>
<dbReference type="STRING" id="1231339.Abci_018_195"/>
<dbReference type="EMBL" id="BAMV01000018">
    <property type="protein sequence ID" value="GAN61325.1"/>
    <property type="molecule type" value="Genomic_DNA"/>
</dbReference>
<gene>
    <name evidence="2" type="ORF">Abci_018_195</name>
    <name evidence="3" type="ORF">ACI01nite_03830</name>
</gene>
<dbReference type="InterPro" id="IPR029052">
    <property type="entry name" value="Metallo-depent_PP-like"/>
</dbReference>
<dbReference type="AlphaFoldDB" id="A0A0D6N6M6"/>
<dbReference type="SUPFAM" id="SSF56300">
    <property type="entry name" value="Metallo-dependent phosphatases"/>
    <property type="match status" value="1"/>
</dbReference>
<evidence type="ECO:0000313" key="4">
    <source>
        <dbReference type="Proteomes" id="UP000032671"/>
    </source>
</evidence>
<feature type="domain" description="Calcineurin-like phosphoesterase" evidence="1">
    <location>
        <begin position="98"/>
        <end position="215"/>
    </location>
</feature>
<evidence type="ECO:0000313" key="3">
    <source>
        <dbReference type="EMBL" id="GEL57781.1"/>
    </source>
</evidence>
<protein>
    <submittedName>
        <fullName evidence="2">Phosphatase</fullName>
    </submittedName>
</protein>
<evidence type="ECO:0000313" key="5">
    <source>
        <dbReference type="Proteomes" id="UP000321891"/>
    </source>
</evidence>
<dbReference type="InterPro" id="IPR004843">
    <property type="entry name" value="Calcineurin-like_PHP"/>
</dbReference>
<dbReference type="InterPro" id="IPR050126">
    <property type="entry name" value="Ap4A_hydrolase"/>
</dbReference>
<evidence type="ECO:0000259" key="1">
    <source>
        <dbReference type="Pfam" id="PF00149"/>
    </source>
</evidence>
<accession>A0A0D6N6M6</accession>
<dbReference type="EMBL" id="BJVU01000001">
    <property type="protein sequence ID" value="GEL57781.1"/>
    <property type="molecule type" value="Genomic_DNA"/>
</dbReference>
<accession>A0A6N3SKH7</accession>
<organism evidence="2 4">
    <name type="scientific">Acetobacter cibinongensis</name>
    <dbReference type="NCBI Taxonomy" id="146475"/>
    <lineage>
        <taxon>Bacteria</taxon>
        <taxon>Pseudomonadati</taxon>
        <taxon>Pseudomonadota</taxon>
        <taxon>Alphaproteobacteria</taxon>
        <taxon>Acetobacterales</taxon>
        <taxon>Acetobacteraceae</taxon>
        <taxon>Acetobacter</taxon>
    </lineage>
</organism>
<evidence type="ECO:0000313" key="2">
    <source>
        <dbReference type="EMBL" id="GAN61325.1"/>
    </source>
</evidence>
<sequence length="324" mass="35904">MAGLISCLAFGYSPLFPGFFKPAPNGAGVRTHVRQKKGRLACHMLVHDAFTQKIALRPFSARMREAYMEGRIGGQTQMDRGFLLDENVKNALRKGLRIVGDVHGDLQAFRHAIATDRFIIQLGDLVDYGPDSAGVLRAMMQVMQEGRGLFLIGNHDRKLGRALMGRKLRPDPPLEATLSQLYRPENQDVLHTILPYLEAAPAWIVLGRKVFVHGAFDVRMLMEPPPPALGRVTFLLSRALFGETTNRVQKDGYPERCLNWVNHIPTGYTVYCGHDQRSTNGCPLTIPGRTGGEAIFTDTGAGKGGHLAWLDLPPDFMEEFSIAL</sequence>
<keyword evidence="5" id="KW-1185">Reference proteome</keyword>
<dbReference type="Proteomes" id="UP000321891">
    <property type="component" value="Unassembled WGS sequence"/>
</dbReference>
<proteinExistence type="predicted"/>
<dbReference type="GO" id="GO:0005737">
    <property type="term" value="C:cytoplasm"/>
    <property type="evidence" value="ECO:0007669"/>
    <property type="project" value="TreeGrafter"/>
</dbReference>
<dbReference type="Proteomes" id="UP000032671">
    <property type="component" value="Unassembled WGS sequence"/>
</dbReference>